<evidence type="ECO:0000256" key="4">
    <source>
        <dbReference type="ARBA" id="ARBA00007573"/>
    </source>
</evidence>
<evidence type="ECO:0000256" key="9">
    <source>
        <dbReference type="SAM" id="MobiDB-lite"/>
    </source>
</evidence>
<proteinExistence type="inferred from homology"/>
<evidence type="ECO:0000313" key="11">
    <source>
        <dbReference type="Proteomes" id="UP000290900"/>
    </source>
</evidence>
<dbReference type="AlphaFoldDB" id="A0A448YHM6"/>
<evidence type="ECO:0000256" key="5">
    <source>
        <dbReference type="ARBA" id="ARBA00020265"/>
    </source>
</evidence>
<dbReference type="CDD" id="cd19494">
    <property type="entry name" value="Elp4"/>
    <property type="match status" value="1"/>
</dbReference>
<dbReference type="PANTHER" id="PTHR12896:SF1">
    <property type="entry name" value="ELONGATOR COMPLEX PROTEIN 4"/>
    <property type="match status" value="1"/>
</dbReference>
<dbReference type="GO" id="GO:0002098">
    <property type="term" value="P:tRNA wobble uridine modification"/>
    <property type="evidence" value="ECO:0007669"/>
    <property type="project" value="InterPro"/>
</dbReference>
<keyword evidence="8" id="KW-0539">Nucleus</keyword>
<dbReference type="GO" id="GO:0033588">
    <property type="term" value="C:elongator holoenzyme complex"/>
    <property type="evidence" value="ECO:0007669"/>
    <property type="project" value="InterPro"/>
</dbReference>
<sequence length="449" mass="50154">MSFRRRGEIVGGINRNHSQGGERAPQGSVIASNIGSAGFRPTGTSPPRSGVPRGRPVQSRSPISRGLLPERSPRGTNGHEHPLNAHPGIKPSLLTSSPCTSTGSADIDRVLGHQGLPLGTSLLLEEDGTTDFSSTLVKVFLSQGLVHTRLPNLKTKNTHEIVIGMPAEWSRSLPGVYKGSSKEQKLKKLEESQKRISVANVIEQRREEAVPQLKIAWRYGLQRQQKGLSNDSQVDIPSQYPEYNAQFDITSTLLPAASPQELTSVPLGSTENYSAILRIVRSIVERYSEQLIRIAVPLFLNPIVYTEQKWQDPREVIRFLHGLKAILDKHSSRVTMVITLNLDLYPRSDPLVTIIESSLVDGVLELRPFDSQLHEYLEAVYKNQPSKVKHGHLNIHKIPQLSDLGLMKVSEMELSFKNCKKRFEVEQWSIPVDEEETQEKDLKPSDLEF</sequence>
<comment type="subcellular location">
    <subcellularLocation>
        <location evidence="2">Cytoplasm</location>
    </subcellularLocation>
    <subcellularLocation>
        <location evidence="1">Nucleus</location>
    </subcellularLocation>
</comment>
<dbReference type="PANTHER" id="PTHR12896">
    <property type="entry name" value="PAX6 NEIGHBOR PROTEIN PAXNEB"/>
    <property type="match status" value="1"/>
</dbReference>
<dbReference type="GO" id="GO:0008023">
    <property type="term" value="C:transcription elongation factor complex"/>
    <property type="evidence" value="ECO:0007669"/>
    <property type="project" value="TreeGrafter"/>
</dbReference>
<feature type="compositionally biased region" description="Basic and acidic residues" evidence="9">
    <location>
        <begin position="71"/>
        <end position="83"/>
    </location>
</feature>
<dbReference type="InterPro" id="IPR008728">
    <property type="entry name" value="Elongator_complex_protein_4"/>
</dbReference>
<comment type="pathway">
    <text evidence="3">tRNA modification; 5-methoxycarbonylmethyl-2-thiouridine-tRNA biosynthesis.</text>
</comment>
<dbReference type="Pfam" id="PF05625">
    <property type="entry name" value="PAXNEB"/>
    <property type="match status" value="1"/>
</dbReference>
<evidence type="ECO:0000256" key="6">
    <source>
        <dbReference type="ARBA" id="ARBA00022490"/>
    </source>
</evidence>
<gene>
    <name evidence="10" type="ORF">BRENAR_LOCUS1113</name>
</gene>
<dbReference type="InParanoid" id="A0A448YHM6"/>
<evidence type="ECO:0000256" key="7">
    <source>
        <dbReference type="ARBA" id="ARBA00022694"/>
    </source>
</evidence>
<dbReference type="FunCoup" id="A0A448YHM6">
    <property type="interactions" value="835"/>
</dbReference>
<keyword evidence="6" id="KW-0963">Cytoplasm</keyword>
<keyword evidence="11" id="KW-1185">Reference proteome</keyword>
<name>A0A448YHM6_BRENA</name>
<dbReference type="Gene3D" id="3.40.50.300">
    <property type="entry name" value="P-loop containing nucleotide triphosphate hydrolases"/>
    <property type="match status" value="1"/>
</dbReference>
<dbReference type="Proteomes" id="UP000290900">
    <property type="component" value="Unassembled WGS sequence"/>
</dbReference>
<evidence type="ECO:0000313" key="10">
    <source>
        <dbReference type="EMBL" id="VEU20378.1"/>
    </source>
</evidence>
<dbReference type="UniPathway" id="UPA00988"/>
<keyword evidence="7" id="KW-0819">tRNA processing</keyword>
<feature type="compositionally biased region" description="Low complexity" evidence="9">
    <location>
        <begin position="91"/>
        <end position="101"/>
    </location>
</feature>
<dbReference type="GO" id="GO:0005737">
    <property type="term" value="C:cytoplasm"/>
    <property type="evidence" value="ECO:0007669"/>
    <property type="project" value="UniProtKB-SubCell"/>
</dbReference>
<dbReference type="STRING" id="13370.A0A448YHM6"/>
<feature type="region of interest" description="Disordered" evidence="9">
    <location>
        <begin position="1"/>
        <end position="101"/>
    </location>
</feature>
<organism evidence="10 11">
    <name type="scientific">Brettanomyces naardenensis</name>
    <name type="common">Yeast</name>
    <dbReference type="NCBI Taxonomy" id="13370"/>
    <lineage>
        <taxon>Eukaryota</taxon>
        <taxon>Fungi</taxon>
        <taxon>Dikarya</taxon>
        <taxon>Ascomycota</taxon>
        <taxon>Saccharomycotina</taxon>
        <taxon>Pichiomycetes</taxon>
        <taxon>Pichiales</taxon>
        <taxon>Pichiaceae</taxon>
        <taxon>Brettanomyces</taxon>
    </lineage>
</organism>
<protein>
    <recommendedName>
        <fullName evidence="5">Elongator complex protein 4</fullName>
    </recommendedName>
</protein>
<dbReference type="OrthoDB" id="289162at2759"/>
<accession>A0A448YHM6</accession>
<evidence type="ECO:0000256" key="3">
    <source>
        <dbReference type="ARBA" id="ARBA00005043"/>
    </source>
</evidence>
<evidence type="ECO:0000256" key="8">
    <source>
        <dbReference type="ARBA" id="ARBA00023242"/>
    </source>
</evidence>
<comment type="similarity">
    <text evidence="4">Belongs to the ELP4 family.</text>
</comment>
<feature type="compositionally biased region" description="Low complexity" evidence="9">
    <location>
        <begin position="45"/>
        <end position="57"/>
    </location>
</feature>
<dbReference type="InterPro" id="IPR027417">
    <property type="entry name" value="P-loop_NTPase"/>
</dbReference>
<evidence type="ECO:0000256" key="2">
    <source>
        <dbReference type="ARBA" id="ARBA00004496"/>
    </source>
</evidence>
<evidence type="ECO:0000256" key="1">
    <source>
        <dbReference type="ARBA" id="ARBA00004123"/>
    </source>
</evidence>
<dbReference type="EMBL" id="CAACVR010000004">
    <property type="protein sequence ID" value="VEU20378.1"/>
    <property type="molecule type" value="Genomic_DNA"/>
</dbReference>
<reference evidence="10 11" key="1">
    <citation type="submission" date="2018-12" db="EMBL/GenBank/DDBJ databases">
        <authorList>
            <person name="Tiukova I."/>
            <person name="Dainat J."/>
        </authorList>
    </citation>
    <scope>NUCLEOTIDE SEQUENCE [LARGE SCALE GENOMIC DNA]</scope>
</reference>